<dbReference type="InterPro" id="IPR027417">
    <property type="entry name" value="P-loop_NTPase"/>
</dbReference>
<dbReference type="STRING" id="332977.SAMN05421740_10696"/>
<dbReference type="GO" id="GO:0005524">
    <property type="term" value="F:ATP binding"/>
    <property type="evidence" value="ECO:0007669"/>
    <property type="project" value="UniProtKB-KW"/>
</dbReference>
<dbReference type="PANTHER" id="PTHR42781">
    <property type="entry name" value="SPERMIDINE/PUTRESCINE IMPORT ATP-BINDING PROTEIN POTA"/>
    <property type="match status" value="1"/>
</dbReference>
<dbReference type="GO" id="GO:0016887">
    <property type="term" value="F:ATP hydrolysis activity"/>
    <property type="evidence" value="ECO:0007669"/>
    <property type="project" value="InterPro"/>
</dbReference>
<dbReference type="Pfam" id="PF00005">
    <property type="entry name" value="ABC_tran"/>
    <property type="match status" value="1"/>
</dbReference>
<keyword evidence="3" id="KW-0067">ATP-binding</keyword>
<dbReference type="AlphaFoldDB" id="A0A1H7QT17"/>
<organism evidence="5 6">
    <name type="scientific">Parapedobacter koreensis</name>
    <dbReference type="NCBI Taxonomy" id="332977"/>
    <lineage>
        <taxon>Bacteria</taxon>
        <taxon>Pseudomonadati</taxon>
        <taxon>Bacteroidota</taxon>
        <taxon>Sphingobacteriia</taxon>
        <taxon>Sphingobacteriales</taxon>
        <taxon>Sphingobacteriaceae</taxon>
        <taxon>Parapedobacter</taxon>
    </lineage>
</organism>
<gene>
    <name evidence="5" type="ORF">SAMN05421740_10696</name>
</gene>
<protein>
    <submittedName>
        <fullName evidence="5">ABC-type Fe3+/spermidine/putrescine transport systems, ATPase components</fullName>
    </submittedName>
</protein>
<feature type="domain" description="ABC transporter" evidence="4">
    <location>
        <begin position="25"/>
        <end position="261"/>
    </location>
</feature>
<dbReference type="InterPro" id="IPR050093">
    <property type="entry name" value="ABC_SmlMolc_Importer"/>
</dbReference>
<name>A0A1H7QT17_9SPHI</name>
<evidence type="ECO:0000256" key="2">
    <source>
        <dbReference type="ARBA" id="ARBA00022741"/>
    </source>
</evidence>
<sequence>MASISINPPSCSVPNDVQHVGLPLIHGENLSRSFQGKEPVVAVSSLSFDINEGEVTAIIGESGSGKSTMLRLIYGLLEPDGGEVRYRGWRVPNPREKLIPGHDAMRMVSQGFDDLNTYANVWDNVASQLPNTDLEAKFNKTNAILHRLRIAHLTKQRIADLSGGEKQRVAIARALVKEPEVLLMDEPFNQVDASFRETLQQDILHIVEETGLTVVLVSHDPAEVLAMADQLIVLRAGHLVAANAPALLYRQPPDSYTARLLAKSNILNQAAASALGIKTAASTIIIHPEWLSLRESPSGDFHIVDIQFKGFYQVVAIQHASIGLQVIVSSAIDLRQGMQVGVRVIRFHEIEVQ</sequence>
<evidence type="ECO:0000256" key="3">
    <source>
        <dbReference type="ARBA" id="ARBA00022840"/>
    </source>
</evidence>
<dbReference type="InterPro" id="IPR017871">
    <property type="entry name" value="ABC_transporter-like_CS"/>
</dbReference>
<keyword evidence="2" id="KW-0547">Nucleotide-binding</keyword>
<proteinExistence type="predicted"/>
<keyword evidence="6" id="KW-1185">Reference proteome</keyword>
<dbReference type="SUPFAM" id="SSF52540">
    <property type="entry name" value="P-loop containing nucleoside triphosphate hydrolases"/>
    <property type="match status" value="1"/>
</dbReference>
<dbReference type="SMART" id="SM00382">
    <property type="entry name" value="AAA"/>
    <property type="match status" value="1"/>
</dbReference>
<dbReference type="Proteomes" id="UP000198916">
    <property type="component" value="Unassembled WGS sequence"/>
</dbReference>
<dbReference type="PROSITE" id="PS50893">
    <property type="entry name" value="ABC_TRANSPORTER_2"/>
    <property type="match status" value="1"/>
</dbReference>
<dbReference type="PANTHER" id="PTHR42781:SF4">
    <property type="entry name" value="SPERMIDINE_PUTRESCINE IMPORT ATP-BINDING PROTEIN POTA"/>
    <property type="match status" value="1"/>
</dbReference>
<dbReference type="Gene3D" id="3.40.50.300">
    <property type="entry name" value="P-loop containing nucleotide triphosphate hydrolases"/>
    <property type="match status" value="1"/>
</dbReference>
<dbReference type="RefSeq" id="WP_090606640.1">
    <property type="nucleotide sequence ID" value="NZ_FNZR01000006.1"/>
</dbReference>
<dbReference type="EMBL" id="FNZR01000006">
    <property type="protein sequence ID" value="SEL51150.1"/>
    <property type="molecule type" value="Genomic_DNA"/>
</dbReference>
<dbReference type="OrthoDB" id="9802264at2"/>
<evidence type="ECO:0000259" key="4">
    <source>
        <dbReference type="PROSITE" id="PS50893"/>
    </source>
</evidence>
<evidence type="ECO:0000313" key="6">
    <source>
        <dbReference type="Proteomes" id="UP000198916"/>
    </source>
</evidence>
<accession>A0A1H7QT17</accession>
<reference evidence="6" key="1">
    <citation type="submission" date="2016-10" db="EMBL/GenBank/DDBJ databases">
        <authorList>
            <person name="Varghese N."/>
            <person name="Submissions S."/>
        </authorList>
    </citation>
    <scope>NUCLEOTIDE SEQUENCE [LARGE SCALE GENOMIC DNA]</scope>
    <source>
        <strain evidence="6">Jip14</strain>
    </source>
</reference>
<keyword evidence="1" id="KW-0813">Transport</keyword>
<evidence type="ECO:0000313" key="5">
    <source>
        <dbReference type="EMBL" id="SEL51150.1"/>
    </source>
</evidence>
<dbReference type="InterPro" id="IPR003593">
    <property type="entry name" value="AAA+_ATPase"/>
</dbReference>
<dbReference type="InterPro" id="IPR003439">
    <property type="entry name" value="ABC_transporter-like_ATP-bd"/>
</dbReference>
<dbReference type="PROSITE" id="PS00211">
    <property type="entry name" value="ABC_TRANSPORTER_1"/>
    <property type="match status" value="1"/>
</dbReference>
<evidence type="ECO:0000256" key="1">
    <source>
        <dbReference type="ARBA" id="ARBA00022448"/>
    </source>
</evidence>